<evidence type="ECO:0000256" key="4">
    <source>
        <dbReference type="ARBA" id="ARBA00022989"/>
    </source>
</evidence>
<organism evidence="7 8">
    <name type="scientific">Candidatus Finniella inopinata</name>
    <dbReference type="NCBI Taxonomy" id="1696036"/>
    <lineage>
        <taxon>Bacteria</taxon>
        <taxon>Pseudomonadati</taxon>
        <taxon>Pseudomonadota</taxon>
        <taxon>Alphaproteobacteria</taxon>
        <taxon>Holosporales</taxon>
        <taxon>Candidatus Paracaedibacteraceae</taxon>
        <taxon>Candidatus Finniella</taxon>
    </lineage>
</organism>
<keyword evidence="4 6" id="KW-1133">Transmembrane helix</keyword>
<feature type="transmembrane region" description="Helical" evidence="6">
    <location>
        <begin position="417"/>
        <end position="436"/>
    </location>
</feature>
<feature type="transmembrane region" description="Helical" evidence="6">
    <location>
        <begin position="319"/>
        <end position="335"/>
    </location>
</feature>
<dbReference type="Pfam" id="PF00939">
    <property type="entry name" value="Na_sulph_symp"/>
    <property type="match status" value="1"/>
</dbReference>
<dbReference type="InterPro" id="IPR001898">
    <property type="entry name" value="SLC13A/DASS"/>
</dbReference>
<feature type="transmembrane region" description="Helical" evidence="6">
    <location>
        <begin position="215"/>
        <end position="238"/>
    </location>
</feature>
<feature type="transmembrane region" description="Helical" evidence="6">
    <location>
        <begin position="79"/>
        <end position="98"/>
    </location>
</feature>
<sequence>MSTRLLKLALLVIIGWGLSFLPVPQGVDIKGWHLFSIFVPTILGLVLKPLPMGPVALLGLSAATLTNTLDMGKEALDGFSSPVIWLIVFVFFIARGFIKTGLGNRIAYLFVRLLGRRTLGLGYGMMLTELVIAPVIPSNAARAGGVMFPILKSISESMGSSPEMGTERKMGSYLTQVCFQGNLITSAMFLTAMAANPMAQALAAKQGVTITWANWALAACVPGILSVLLIPLVLYFIYPPEVKVLPNAIEMAKGKLKAMGPMNHSEWTMLGVFSFMLFLWIYGDHWHISACTTALFGLCLLFVTGILEWKDVLAEHEAWHTLVWMAILVMMSAYLEKFGFIDWFSQIIGAAVSGWHWLYAFLTLSLVYFYSHYFFAGNTAHVSSMYAAFLVVAIGTGAPPLLAALVLGFFSSLFSSMTHYGTSAAVVLYATGYVPIGAWWGVGFIISIVNLIIWLGCGGLWWKFLGIW</sequence>
<evidence type="ECO:0000256" key="3">
    <source>
        <dbReference type="ARBA" id="ARBA00022692"/>
    </source>
</evidence>
<feature type="transmembrane region" description="Helical" evidence="6">
    <location>
        <begin position="385"/>
        <end position="410"/>
    </location>
</feature>
<feature type="transmembrane region" description="Helical" evidence="6">
    <location>
        <begin position="267"/>
        <end position="283"/>
    </location>
</feature>
<dbReference type="PIRSF" id="PIRSF002457">
    <property type="entry name" value="DASS"/>
    <property type="match status" value="1"/>
</dbReference>
<accession>A0A4Q7DII8</accession>
<dbReference type="RefSeq" id="WP_130153633.1">
    <property type="nucleotide sequence ID" value="NZ_SCFB01000004.1"/>
</dbReference>
<evidence type="ECO:0000256" key="2">
    <source>
        <dbReference type="ARBA" id="ARBA00007349"/>
    </source>
</evidence>
<dbReference type="EMBL" id="SCFB01000004">
    <property type="protein sequence ID" value="RZI46532.1"/>
    <property type="molecule type" value="Genomic_DNA"/>
</dbReference>
<feature type="transmembrane region" description="Helical" evidence="6">
    <location>
        <begin position="173"/>
        <end position="195"/>
    </location>
</feature>
<evidence type="ECO:0000256" key="5">
    <source>
        <dbReference type="ARBA" id="ARBA00023136"/>
    </source>
</evidence>
<reference evidence="7 8" key="1">
    <citation type="submission" date="2018-10" db="EMBL/GenBank/DDBJ databases">
        <title>An updated phylogeny of the Alphaproteobacteria reveals that the parasitic Rickettsiales and Holosporales have independent origins.</title>
        <authorList>
            <person name="Munoz-Gomez S.A."/>
            <person name="Hess S."/>
            <person name="Burger G."/>
            <person name="Lang B.F."/>
            <person name="Susko E."/>
            <person name="Slamovits C.H."/>
            <person name="Roger A.J."/>
        </authorList>
    </citation>
    <scope>NUCLEOTIDE SEQUENCE [LARGE SCALE GENOMIC DNA]</scope>
    <source>
        <strain evidence="7">HOLO01</strain>
    </source>
</reference>
<comment type="subcellular location">
    <subcellularLocation>
        <location evidence="1">Membrane</location>
        <topology evidence="1">Multi-pass membrane protein</topology>
    </subcellularLocation>
</comment>
<keyword evidence="3 6" id="KW-0812">Transmembrane</keyword>
<feature type="transmembrane region" description="Helical" evidence="6">
    <location>
        <begin position="442"/>
        <end position="462"/>
    </location>
</feature>
<protein>
    <submittedName>
        <fullName evidence="7">Anion permease</fullName>
    </submittedName>
</protein>
<dbReference type="AlphaFoldDB" id="A0A4Q7DII8"/>
<dbReference type="OrthoDB" id="3170849at2"/>
<keyword evidence="5 6" id="KW-0472">Membrane</keyword>
<evidence type="ECO:0000313" key="7">
    <source>
        <dbReference type="EMBL" id="RZI46532.1"/>
    </source>
</evidence>
<evidence type="ECO:0000313" key="8">
    <source>
        <dbReference type="Proteomes" id="UP000293550"/>
    </source>
</evidence>
<comment type="similarity">
    <text evidence="2">Belongs to the SLC13A/DASS transporter (TC 2.A.47) family. DIT1 subfamily.</text>
</comment>
<dbReference type="Proteomes" id="UP000293550">
    <property type="component" value="Unassembled WGS sequence"/>
</dbReference>
<feature type="transmembrane region" description="Helical" evidence="6">
    <location>
        <begin position="35"/>
        <end position="59"/>
    </location>
</feature>
<evidence type="ECO:0000256" key="6">
    <source>
        <dbReference type="SAM" id="Phobius"/>
    </source>
</evidence>
<comment type="caution">
    <text evidence="7">The sequence shown here is derived from an EMBL/GenBank/DDBJ whole genome shotgun (WGS) entry which is preliminary data.</text>
</comment>
<feature type="transmembrane region" description="Helical" evidence="6">
    <location>
        <begin position="6"/>
        <end position="23"/>
    </location>
</feature>
<feature type="transmembrane region" description="Helical" evidence="6">
    <location>
        <begin position="347"/>
        <end position="370"/>
    </location>
</feature>
<feature type="transmembrane region" description="Helical" evidence="6">
    <location>
        <begin position="290"/>
        <end position="307"/>
    </location>
</feature>
<name>A0A4Q7DII8_9PROT</name>
<proteinExistence type="inferred from homology"/>
<dbReference type="PANTHER" id="PTHR42826">
    <property type="entry name" value="DICARBOXYLATE TRANSPORTER 2.1, CHLOROPLASTIC"/>
    <property type="match status" value="1"/>
</dbReference>
<gene>
    <name evidence="7" type="ORF">EQU50_02800</name>
</gene>
<dbReference type="InterPro" id="IPR030676">
    <property type="entry name" value="CitT-rel"/>
</dbReference>
<dbReference type="NCBIfam" id="TIGR00785">
    <property type="entry name" value="dass"/>
    <property type="match status" value="1"/>
</dbReference>
<evidence type="ECO:0000256" key="1">
    <source>
        <dbReference type="ARBA" id="ARBA00004141"/>
    </source>
</evidence>
<dbReference type="GO" id="GO:0016020">
    <property type="term" value="C:membrane"/>
    <property type="evidence" value="ECO:0007669"/>
    <property type="project" value="UniProtKB-SubCell"/>
</dbReference>
<feature type="transmembrane region" description="Helical" evidence="6">
    <location>
        <begin position="119"/>
        <end position="137"/>
    </location>
</feature>
<dbReference type="GO" id="GO:0022857">
    <property type="term" value="F:transmembrane transporter activity"/>
    <property type="evidence" value="ECO:0007669"/>
    <property type="project" value="InterPro"/>
</dbReference>
<keyword evidence="8" id="KW-1185">Reference proteome</keyword>